<gene>
    <name evidence="1" type="ordered locus">Tgr7_2725</name>
</gene>
<protein>
    <submittedName>
        <fullName evidence="1">Uncharacterized protein</fullName>
    </submittedName>
</protein>
<keyword evidence="2" id="KW-1185">Reference proteome</keyword>
<dbReference type="EMBL" id="CP001339">
    <property type="protein sequence ID" value="ACL73800.1"/>
    <property type="molecule type" value="Genomic_DNA"/>
</dbReference>
<reference evidence="1 2" key="1">
    <citation type="journal article" date="2011" name="Stand. Genomic Sci.">
        <title>Complete genome sequence of 'Thioalkalivibrio sulfidophilus' HL-EbGr7.</title>
        <authorList>
            <person name="Muyzer G."/>
            <person name="Sorokin D.Y."/>
            <person name="Mavromatis K."/>
            <person name="Lapidus A."/>
            <person name="Clum A."/>
            <person name="Ivanova N."/>
            <person name="Pati A."/>
            <person name="d'Haeseleer P."/>
            <person name="Woyke T."/>
            <person name="Kyrpides N.C."/>
        </authorList>
    </citation>
    <scope>NUCLEOTIDE SEQUENCE [LARGE SCALE GENOMIC DNA]</scope>
    <source>
        <strain evidence="1 2">HL-EbGR7</strain>
    </source>
</reference>
<evidence type="ECO:0000313" key="2">
    <source>
        <dbReference type="Proteomes" id="UP000002383"/>
    </source>
</evidence>
<name>B8GMY5_THISH</name>
<evidence type="ECO:0000313" key="1">
    <source>
        <dbReference type="EMBL" id="ACL73800.1"/>
    </source>
</evidence>
<dbReference type="AlphaFoldDB" id="B8GMY5"/>
<accession>B8GMY5</accession>
<dbReference type="KEGG" id="tgr:Tgr7_2725"/>
<proteinExistence type="predicted"/>
<dbReference type="Proteomes" id="UP000002383">
    <property type="component" value="Chromosome"/>
</dbReference>
<organism evidence="1 2">
    <name type="scientific">Thioalkalivibrio sulfidiphilus (strain HL-EbGR7)</name>
    <dbReference type="NCBI Taxonomy" id="396588"/>
    <lineage>
        <taxon>Bacteria</taxon>
        <taxon>Pseudomonadati</taxon>
        <taxon>Pseudomonadota</taxon>
        <taxon>Gammaproteobacteria</taxon>
        <taxon>Chromatiales</taxon>
        <taxon>Ectothiorhodospiraceae</taxon>
        <taxon>Thioalkalivibrio</taxon>
    </lineage>
</organism>
<sequence>MAANRMEPLSQHQRHWSIDLRDVPALLRLLEDHALTVDIGLISHAGEVAIRAAGISCCQEGPCLRLAGPDASLCIDLERLSTARAVRDVNGCWDRVSLELLAEQGEYRISVPRCFDSAGIWGRVMEALASSHQEPLQHLADGFDTQGCVDSPAPSQ</sequence>
<dbReference type="HOGENOM" id="CLU_1685781_0_0_6"/>